<keyword evidence="3" id="KW-0812">Transmembrane</keyword>
<sequence>MDEELTLFLILHTFAALCFLLYILISLYGSKSKVIPPSSRALIVIAHPDDEVMFFGPTIANLTRDHEMNVHLLVLSRGNFRGEGNLRKMELYKAAEALSISKDNITLLNYTKLQDNPKARWSEELVADIIYQYVESQDIGVILSFDRFGVSGHKNHSSIYNALLLLTSEERSQSFRSNNTRILVLNSVNILRKYSGIFDLPMSYALSPISFIASPKDWINIQKAMMCYGSQYVWFRKIYMIFSRYILINTYDILK</sequence>
<evidence type="ECO:0000256" key="3">
    <source>
        <dbReference type="SAM" id="Phobius"/>
    </source>
</evidence>
<dbReference type="GO" id="GO:0016020">
    <property type="term" value="C:membrane"/>
    <property type="evidence" value="ECO:0007669"/>
    <property type="project" value="GOC"/>
</dbReference>
<feature type="transmembrane region" description="Helical" evidence="3">
    <location>
        <begin position="6"/>
        <end position="28"/>
    </location>
</feature>
<name>A0A0K2V2S6_LEPSM</name>
<dbReference type="InterPro" id="IPR024078">
    <property type="entry name" value="LmbE-like_dom_sf"/>
</dbReference>
<evidence type="ECO:0000313" key="4">
    <source>
        <dbReference type="EMBL" id="CDW44804.1"/>
    </source>
</evidence>
<organism evidence="4">
    <name type="scientific">Lepeophtheirus salmonis</name>
    <name type="common">Salmon louse</name>
    <name type="synonym">Caligus salmonis</name>
    <dbReference type="NCBI Taxonomy" id="72036"/>
    <lineage>
        <taxon>Eukaryota</taxon>
        <taxon>Metazoa</taxon>
        <taxon>Ecdysozoa</taxon>
        <taxon>Arthropoda</taxon>
        <taxon>Crustacea</taxon>
        <taxon>Multicrustacea</taxon>
        <taxon>Hexanauplia</taxon>
        <taxon>Copepoda</taxon>
        <taxon>Siphonostomatoida</taxon>
        <taxon>Caligidae</taxon>
        <taxon>Lepeophtheirus</taxon>
    </lineage>
</organism>
<dbReference type="OrthoDB" id="440160at2759"/>
<keyword evidence="3" id="KW-1133">Transmembrane helix</keyword>
<dbReference type="GO" id="GO:0006506">
    <property type="term" value="P:GPI anchor biosynthetic process"/>
    <property type="evidence" value="ECO:0007669"/>
    <property type="project" value="UniProtKB-UniPathway"/>
</dbReference>
<evidence type="ECO:0000256" key="1">
    <source>
        <dbReference type="ARBA" id="ARBA00006066"/>
    </source>
</evidence>
<reference evidence="4" key="1">
    <citation type="submission" date="2014-05" db="EMBL/GenBank/DDBJ databases">
        <authorList>
            <person name="Chronopoulou M."/>
        </authorList>
    </citation>
    <scope>NUCLEOTIDE SEQUENCE</scope>
    <source>
        <tissue evidence="4">Whole organism</tissue>
    </source>
</reference>
<evidence type="ECO:0000256" key="2">
    <source>
        <dbReference type="ARBA" id="ARBA00012176"/>
    </source>
</evidence>
<keyword evidence="3" id="KW-0472">Membrane</keyword>
<dbReference type="GO" id="GO:0000225">
    <property type="term" value="F:N-acetylglucosaminylphosphatidylinositol deacetylase activity"/>
    <property type="evidence" value="ECO:0007669"/>
    <property type="project" value="UniProtKB-EC"/>
</dbReference>
<dbReference type="PANTHER" id="PTHR12993:SF11">
    <property type="entry name" value="N-ACETYLGLUCOSAMINYL-PHOSPHATIDYLINOSITOL DE-N-ACETYLASE"/>
    <property type="match status" value="1"/>
</dbReference>
<dbReference type="GO" id="GO:0005783">
    <property type="term" value="C:endoplasmic reticulum"/>
    <property type="evidence" value="ECO:0007669"/>
    <property type="project" value="TreeGrafter"/>
</dbReference>
<proteinExistence type="inferred from homology"/>
<accession>A0A0K2V2S6</accession>
<dbReference type="Gene3D" id="3.40.50.10320">
    <property type="entry name" value="LmbE-like"/>
    <property type="match status" value="1"/>
</dbReference>
<dbReference type="UniPathway" id="UPA00196"/>
<dbReference type="EMBL" id="HACA01027443">
    <property type="protein sequence ID" value="CDW44804.1"/>
    <property type="molecule type" value="Transcribed_RNA"/>
</dbReference>
<dbReference type="AlphaFoldDB" id="A0A0K2V2S6"/>
<dbReference type="Pfam" id="PF02585">
    <property type="entry name" value="PIG-L"/>
    <property type="match status" value="1"/>
</dbReference>
<dbReference type="SUPFAM" id="SSF102588">
    <property type="entry name" value="LmbE-like"/>
    <property type="match status" value="1"/>
</dbReference>
<dbReference type="InterPro" id="IPR003737">
    <property type="entry name" value="GlcNAc_PI_deacetylase-related"/>
</dbReference>
<protein>
    <recommendedName>
        <fullName evidence="2">N-acetylglucosaminylphosphatidylinositol deacetylase</fullName>
        <ecNumber evidence="2">3.5.1.89</ecNumber>
    </recommendedName>
</protein>
<dbReference type="PANTHER" id="PTHR12993">
    <property type="entry name" value="N-ACETYLGLUCOSAMINYL-PHOSPHATIDYLINOSITOL DE-N-ACETYLASE-RELATED"/>
    <property type="match status" value="1"/>
</dbReference>
<comment type="similarity">
    <text evidence="1">Belongs to the PIGL family.</text>
</comment>
<dbReference type="EC" id="3.5.1.89" evidence="2"/>